<dbReference type="PROSITE" id="PS50240">
    <property type="entry name" value="TRYPSIN_DOM"/>
    <property type="match status" value="1"/>
</dbReference>
<dbReference type="PRINTS" id="PR00722">
    <property type="entry name" value="CHYMOTRYPSIN"/>
</dbReference>
<evidence type="ECO:0000256" key="8">
    <source>
        <dbReference type="RuleBase" id="RU363034"/>
    </source>
</evidence>
<dbReference type="EMBL" id="CAKLCB010000112">
    <property type="protein sequence ID" value="CAH0515522.1"/>
    <property type="molecule type" value="Genomic_DNA"/>
</dbReference>
<keyword evidence="5" id="KW-0843">Virulence</keyword>
<evidence type="ECO:0000313" key="13">
    <source>
        <dbReference type="EMBL" id="CAH0515522.1"/>
    </source>
</evidence>
<dbReference type="InterPro" id="IPR018114">
    <property type="entry name" value="TRYPSIN_HIS"/>
</dbReference>
<dbReference type="Pfam" id="PF00089">
    <property type="entry name" value="Trypsin"/>
    <property type="match status" value="1"/>
</dbReference>
<dbReference type="InterPro" id="IPR050430">
    <property type="entry name" value="Peptidase_S1"/>
</dbReference>
<gene>
    <name evidence="13" type="ORF">PBS001_LOCUS2231</name>
    <name evidence="12" type="ORF">PBS003_LOCUS2428</name>
</gene>
<organism evidence="12 15">
    <name type="scientific">Peronospora belbahrii</name>
    <dbReference type="NCBI Taxonomy" id="622444"/>
    <lineage>
        <taxon>Eukaryota</taxon>
        <taxon>Sar</taxon>
        <taxon>Stramenopiles</taxon>
        <taxon>Oomycota</taxon>
        <taxon>Peronosporomycetes</taxon>
        <taxon>Peronosporales</taxon>
        <taxon>Peronosporaceae</taxon>
        <taxon>Peronospora</taxon>
    </lineage>
</organism>
<feature type="compositionally biased region" description="Polar residues" evidence="9">
    <location>
        <begin position="349"/>
        <end position="382"/>
    </location>
</feature>
<evidence type="ECO:0000256" key="10">
    <source>
        <dbReference type="SAM" id="SignalP"/>
    </source>
</evidence>
<dbReference type="SUPFAM" id="SSF50494">
    <property type="entry name" value="Trypsin-like serine proteases"/>
    <property type="match status" value="1"/>
</dbReference>
<evidence type="ECO:0000313" key="15">
    <source>
        <dbReference type="Proteomes" id="UP001160483"/>
    </source>
</evidence>
<dbReference type="PANTHER" id="PTHR24276">
    <property type="entry name" value="POLYSERASE-RELATED"/>
    <property type="match status" value="1"/>
</dbReference>
<dbReference type="Proteomes" id="UP001160483">
    <property type="component" value="Unassembled WGS sequence"/>
</dbReference>
<dbReference type="CDD" id="cd00190">
    <property type="entry name" value="Tryp_SPc"/>
    <property type="match status" value="1"/>
</dbReference>
<evidence type="ECO:0000256" key="9">
    <source>
        <dbReference type="SAM" id="MobiDB-lite"/>
    </source>
</evidence>
<evidence type="ECO:0000313" key="12">
    <source>
        <dbReference type="EMBL" id="CAH0475616.1"/>
    </source>
</evidence>
<dbReference type="SMART" id="SM00020">
    <property type="entry name" value="Tryp_SPc"/>
    <property type="match status" value="1"/>
</dbReference>
<evidence type="ECO:0000256" key="6">
    <source>
        <dbReference type="ARBA" id="ARBA00023157"/>
    </source>
</evidence>
<dbReference type="Gene3D" id="2.40.10.10">
    <property type="entry name" value="Trypsin-like serine proteases"/>
    <property type="match status" value="1"/>
</dbReference>
<feature type="signal peptide" evidence="10">
    <location>
        <begin position="1"/>
        <end position="24"/>
    </location>
</feature>
<dbReference type="AlphaFoldDB" id="A0AAU9L662"/>
<dbReference type="PANTHER" id="PTHR24276:SF98">
    <property type="entry name" value="FI18310P1-RELATED"/>
    <property type="match status" value="1"/>
</dbReference>
<dbReference type="InterPro" id="IPR009003">
    <property type="entry name" value="Peptidase_S1_PA"/>
</dbReference>
<keyword evidence="4 10" id="KW-0732">Signal</keyword>
<dbReference type="GO" id="GO:0006508">
    <property type="term" value="P:proteolysis"/>
    <property type="evidence" value="ECO:0007669"/>
    <property type="project" value="UniProtKB-KW"/>
</dbReference>
<evidence type="ECO:0000256" key="5">
    <source>
        <dbReference type="ARBA" id="ARBA00023026"/>
    </source>
</evidence>
<evidence type="ECO:0000313" key="14">
    <source>
        <dbReference type="Proteomes" id="UP001158986"/>
    </source>
</evidence>
<dbReference type="InterPro" id="IPR001254">
    <property type="entry name" value="Trypsin_dom"/>
</dbReference>
<evidence type="ECO:0000256" key="1">
    <source>
        <dbReference type="ARBA" id="ARBA00004613"/>
    </source>
</evidence>
<keyword evidence="14" id="KW-1185">Reference proteome</keyword>
<name>A0AAU9L662_9STRA</name>
<dbReference type="InterPro" id="IPR001314">
    <property type="entry name" value="Peptidase_S1A"/>
</dbReference>
<reference evidence="12 14" key="1">
    <citation type="submission" date="2021-11" db="EMBL/GenBank/DDBJ databases">
        <authorList>
            <person name="Islam A."/>
            <person name="Islam S."/>
            <person name="Flora M.S."/>
            <person name="Rahman M."/>
            <person name="Ziaur R.M."/>
            <person name="Epstein J.H."/>
            <person name="Hassan M."/>
            <person name="Klassen M."/>
            <person name="Woodard K."/>
            <person name="Webb A."/>
            <person name="Webby R.J."/>
            <person name="El Zowalaty M.E."/>
        </authorList>
    </citation>
    <scope>NUCLEOTIDE SEQUENCE</scope>
    <source>
        <strain evidence="13">Pbs1</strain>
        <strain evidence="12">Pbs3</strain>
    </source>
</reference>
<comment type="subcellular location">
    <subcellularLocation>
        <location evidence="1">Secreted</location>
    </subcellularLocation>
</comment>
<feature type="chain" id="PRO_5043336522" description="Peptidase S1 domain-containing protein" evidence="10">
    <location>
        <begin position="25"/>
        <end position="398"/>
    </location>
</feature>
<dbReference type="GO" id="GO:0004252">
    <property type="term" value="F:serine-type endopeptidase activity"/>
    <property type="evidence" value="ECO:0007669"/>
    <property type="project" value="InterPro"/>
</dbReference>
<dbReference type="InterPro" id="IPR043504">
    <property type="entry name" value="Peptidase_S1_PA_chymotrypsin"/>
</dbReference>
<accession>A0AAU9L662</accession>
<evidence type="ECO:0000256" key="7">
    <source>
        <dbReference type="ARBA" id="ARBA00023180"/>
    </source>
</evidence>
<feature type="region of interest" description="Disordered" evidence="9">
    <location>
        <begin position="279"/>
        <end position="398"/>
    </location>
</feature>
<feature type="compositionally biased region" description="Low complexity" evidence="9">
    <location>
        <begin position="279"/>
        <end position="293"/>
    </location>
</feature>
<sequence>MTFTAVIRAGGVFAFALVAALTEGSTFVETSTLTSGSASKEESTGLTINDEARIFDGSEANPSQFPFVVSLRKDKAGGKTYCGGTLIASQYVLTAAHCVKTDVATIYASIGSASGSGTSDGQQIKVIRGYRHPKYNQSAHLYDIGMFKLEKAVEAETIELGAVNGSDNKVGHIATVAGWGLTETGSQSLLLEKVNVPIISNAECNKQYNNRITEGMLCAGDGEGKDTCSGDSGGPLIANNVLIGIVSWGGKCGVNSGVYTRISYVRDYIIDIVKGGDGSTFASKSSSARSELSNEMGASSTTTKRPVTASPMPMTDSNSVDSTKEFAAIETESSSTDQHAPLTDESENFTKATDQSKWSSTNDVEQSNSNTASPLLISLTTDSTKKTRHNKKKCDSQL</sequence>
<dbReference type="FunFam" id="2.40.10.10:FF:000156">
    <property type="entry name" value="MIP06385p"/>
    <property type="match status" value="1"/>
</dbReference>
<keyword evidence="8" id="KW-0645">Protease</keyword>
<evidence type="ECO:0000256" key="3">
    <source>
        <dbReference type="ARBA" id="ARBA00022525"/>
    </source>
</evidence>
<dbReference type="PROSITE" id="PS00134">
    <property type="entry name" value="TRYPSIN_HIS"/>
    <property type="match status" value="1"/>
</dbReference>
<comment type="similarity">
    <text evidence="2">Belongs to the peptidase S1 family.</text>
</comment>
<evidence type="ECO:0000256" key="4">
    <source>
        <dbReference type="ARBA" id="ARBA00022729"/>
    </source>
</evidence>
<dbReference type="EMBL" id="CAKKTJ010000128">
    <property type="protein sequence ID" value="CAH0475616.1"/>
    <property type="molecule type" value="Genomic_DNA"/>
</dbReference>
<feature type="compositionally biased region" description="Polar residues" evidence="9">
    <location>
        <begin position="296"/>
        <end position="305"/>
    </location>
</feature>
<keyword evidence="3" id="KW-0964">Secreted</keyword>
<dbReference type="Proteomes" id="UP001158986">
    <property type="component" value="Unassembled WGS sequence"/>
</dbReference>
<protein>
    <recommendedName>
        <fullName evidence="11">Peptidase S1 domain-containing protein</fullName>
    </recommendedName>
</protein>
<proteinExistence type="inferred from homology"/>
<keyword evidence="7" id="KW-0325">Glycoprotein</keyword>
<evidence type="ECO:0000259" key="11">
    <source>
        <dbReference type="PROSITE" id="PS50240"/>
    </source>
</evidence>
<dbReference type="PROSITE" id="PS00135">
    <property type="entry name" value="TRYPSIN_SER"/>
    <property type="match status" value="1"/>
</dbReference>
<feature type="domain" description="Peptidase S1" evidence="11">
    <location>
        <begin position="54"/>
        <end position="274"/>
    </location>
</feature>
<keyword evidence="8" id="KW-0720">Serine protease</keyword>
<evidence type="ECO:0000256" key="2">
    <source>
        <dbReference type="ARBA" id="ARBA00007664"/>
    </source>
</evidence>
<keyword evidence="8" id="KW-0378">Hydrolase</keyword>
<comment type="caution">
    <text evidence="12">The sequence shown here is derived from an EMBL/GenBank/DDBJ whole genome shotgun (WGS) entry which is preliminary data.</text>
</comment>
<keyword evidence="6" id="KW-1015">Disulfide bond</keyword>
<dbReference type="GO" id="GO:0005576">
    <property type="term" value="C:extracellular region"/>
    <property type="evidence" value="ECO:0007669"/>
    <property type="project" value="UniProtKB-SubCell"/>
</dbReference>
<dbReference type="InterPro" id="IPR033116">
    <property type="entry name" value="TRYPSIN_SER"/>
</dbReference>